<dbReference type="GO" id="GO:0005576">
    <property type="term" value="C:extracellular region"/>
    <property type="evidence" value="ECO:0007669"/>
    <property type="project" value="UniProtKB-SubCell"/>
</dbReference>
<dbReference type="PANTHER" id="PTHR42715:SF20">
    <property type="entry name" value="BETA-GLUCOSIDASE E-RELATED"/>
    <property type="match status" value="1"/>
</dbReference>
<keyword evidence="14 22" id="KW-0472">Membrane</keyword>
<dbReference type="STRING" id="1229665.N1R7N5"/>
<dbReference type="HOGENOM" id="CLU_243058_0_0_1"/>
<dbReference type="GO" id="GO:0005886">
    <property type="term" value="C:plasma membrane"/>
    <property type="evidence" value="ECO:0007669"/>
    <property type="project" value="UniProtKB-SubCell"/>
</dbReference>
<keyword evidence="12 22" id="KW-1133">Transmembrane helix</keyword>
<evidence type="ECO:0000256" key="10">
    <source>
        <dbReference type="ARBA" id="ARBA00022801"/>
    </source>
</evidence>
<reference evidence="25" key="2">
    <citation type="journal article" date="2014" name="PLoS ONE">
        <title>Genome and Transcriptome Analysis of the Fungal Pathogen Fusarium oxysporum f. sp. cubense Causing Banana Vascular Wilt Disease.</title>
        <authorList>
            <person name="Guo L."/>
            <person name="Han L."/>
            <person name="Yang L."/>
            <person name="Zeng H."/>
            <person name="Fan D."/>
            <person name="Zhu Y."/>
            <person name="Feng Y."/>
            <person name="Wang G."/>
            <person name="Peng C."/>
            <person name="Jiang X."/>
            <person name="Zhou D."/>
            <person name="Ni P."/>
            <person name="Liang C."/>
            <person name="Liu L."/>
            <person name="Wang J."/>
            <person name="Mao C."/>
            <person name="Fang X."/>
            <person name="Peng M."/>
            <person name="Huang J."/>
        </authorList>
    </citation>
    <scope>NUCLEOTIDE SEQUENCE [LARGE SCALE GENOMIC DNA]</scope>
    <source>
        <strain evidence="25">race 4</strain>
    </source>
</reference>
<dbReference type="Gene3D" id="3.40.50.1700">
    <property type="entry name" value="Glycoside hydrolase family 3 C-terminal domain"/>
    <property type="match status" value="2"/>
</dbReference>
<feature type="transmembrane region" description="Helical" evidence="22">
    <location>
        <begin position="62"/>
        <end position="85"/>
    </location>
</feature>
<dbReference type="SUPFAM" id="SSF52279">
    <property type="entry name" value="Beta-D-glucan exohydrolase, C-terminal domain"/>
    <property type="match status" value="2"/>
</dbReference>
<keyword evidence="8 22" id="KW-0812">Transmembrane</keyword>
<keyword evidence="13" id="KW-0136">Cellulose degradation</keyword>
<feature type="region of interest" description="Disordered" evidence="21">
    <location>
        <begin position="1"/>
        <end position="22"/>
    </location>
</feature>
<dbReference type="GO" id="GO:0008422">
    <property type="term" value="F:beta-glucosidase activity"/>
    <property type="evidence" value="ECO:0007669"/>
    <property type="project" value="UniProtKB-EC"/>
</dbReference>
<evidence type="ECO:0000313" key="24">
    <source>
        <dbReference type="EMBL" id="EMT61039.1"/>
    </source>
</evidence>
<evidence type="ECO:0000256" key="22">
    <source>
        <dbReference type="SAM" id="Phobius"/>
    </source>
</evidence>
<evidence type="ECO:0000256" key="8">
    <source>
        <dbReference type="ARBA" id="ARBA00022692"/>
    </source>
</evidence>
<dbReference type="Proteomes" id="UP000016929">
    <property type="component" value="Unassembled WGS sequence"/>
</dbReference>
<dbReference type="Pfam" id="PF00933">
    <property type="entry name" value="Glyco_hydro_3"/>
    <property type="match status" value="2"/>
</dbReference>
<dbReference type="GO" id="GO:0030245">
    <property type="term" value="P:cellulose catabolic process"/>
    <property type="evidence" value="ECO:0007669"/>
    <property type="project" value="UniProtKB-UniPathway"/>
</dbReference>
<keyword evidence="6" id="KW-1003">Cell membrane</keyword>
<dbReference type="Gene3D" id="3.20.20.300">
    <property type="entry name" value="Glycoside hydrolase, family 3, N-terminal domain"/>
    <property type="match status" value="2"/>
</dbReference>
<evidence type="ECO:0000256" key="18">
    <source>
        <dbReference type="ARBA" id="ARBA00023326"/>
    </source>
</evidence>
<name>N1R7N5_FUSC4</name>
<dbReference type="FunFam" id="2.60.40.10:FF:000757">
    <property type="entry name" value="Beta-glucosidase G"/>
    <property type="match status" value="1"/>
</dbReference>
<dbReference type="SUPFAM" id="SSF51445">
    <property type="entry name" value="(Trans)glycosidases"/>
    <property type="match status" value="2"/>
</dbReference>
<evidence type="ECO:0000256" key="2">
    <source>
        <dbReference type="ARBA" id="ARBA00004401"/>
    </source>
</evidence>
<dbReference type="InterPro" id="IPR036881">
    <property type="entry name" value="Glyco_hydro_3_C_sf"/>
</dbReference>
<organism evidence="24 25">
    <name type="scientific">Fusarium oxysporum f. sp. cubense (strain race 4)</name>
    <name type="common">Panama disease fungus</name>
    <dbReference type="NCBI Taxonomy" id="2502994"/>
    <lineage>
        <taxon>Eukaryota</taxon>
        <taxon>Fungi</taxon>
        <taxon>Dikarya</taxon>
        <taxon>Ascomycota</taxon>
        <taxon>Pezizomycotina</taxon>
        <taxon>Sordariomycetes</taxon>
        <taxon>Hypocreomycetidae</taxon>
        <taxon>Hypocreales</taxon>
        <taxon>Nectriaceae</taxon>
        <taxon>Fusarium</taxon>
        <taxon>Fusarium oxysporum species complex</taxon>
    </lineage>
</organism>
<dbReference type="InterPro" id="IPR001764">
    <property type="entry name" value="Glyco_hydro_3_N"/>
</dbReference>
<dbReference type="PANTHER" id="PTHR42715">
    <property type="entry name" value="BETA-GLUCOSIDASE"/>
    <property type="match status" value="1"/>
</dbReference>
<keyword evidence="15" id="KW-0325">Glycoprotein</keyword>
<comment type="subcellular location">
    <subcellularLocation>
        <location evidence="2">Cell membrane</location>
        <topology evidence="2">Single-pass type II membrane protein</topology>
    </subcellularLocation>
    <subcellularLocation>
        <location evidence="3">Secreted</location>
    </subcellularLocation>
</comment>
<dbReference type="FunFam" id="3.40.50.1700:FF:000003">
    <property type="entry name" value="Probable beta-glucosidase"/>
    <property type="match status" value="2"/>
</dbReference>
<proteinExistence type="inferred from homology"/>
<dbReference type="FunFam" id="3.20.20.300:FF:000002">
    <property type="entry name" value="Probable beta-glucosidase"/>
    <property type="match status" value="2"/>
</dbReference>
<dbReference type="Pfam" id="PF14310">
    <property type="entry name" value="Fn3-like"/>
    <property type="match status" value="1"/>
</dbReference>
<evidence type="ECO:0000256" key="6">
    <source>
        <dbReference type="ARBA" id="ARBA00022475"/>
    </source>
</evidence>
<comment type="catalytic activity">
    <reaction evidence="1 20">
        <text>Hydrolysis of terminal, non-reducing beta-D-glucosyl residues with release of beta-D-glucose.</text>
        <dbReference type="EC" id="3.2.1.21"/>
    </reaction>
</comment>
<evidence type="ECO:0000256" key="9">
    <source>
        <dbReference type="ARBA" id="ARBA00022729"/>
    </source>
</evidence>
<sequence>MDHSRENLLNGADRASFDTSDDSDAYSDIDATDYLNKNKNAQSDAAGKRRLRYLRSWRAKKCCFTVIGTLIVVWLVISAIGAFAWKKTKTPPVEGDSPPWYPSPKGGTSQNWAKSYDQAAELVSKMTLAEKVNITTGTGWSMGLAVGTTGAANNVGFPALALQDGPLGIRFADNATAWPAGITVGATFNKKLMYERGRAHGKEAKGKGVNVILGPAIGPLGRAPAGGRNWEGFGPDPYLQGVAGAATIKGIQDSGVMATIKHFIGNEQEHFRQAWEWGLPNAISSNIDDRTLHEIYGWPFQDAVKAGVASVMCSYNMVNNSYACQNSKLLNGILKDEMGFQGFVVSDWLAQRSGVASALAGLDMSMPGDGLKWADGESLWGPRLTQAVLNGSLPVDRLNDMALRIVASFYQLGQDKDENKGPNFSSWTYDKKGKLAPGSPSPQEEQVVNQYINVQEDHAELARQIAIEGTVLLKNDGVLPLSREGNLANQPEKRKGKIKIGIFGDDAGPGKGLNYCPDQGCNEGTLGSGWGSGAADFPFLVTPVEALRKNFKKDKVQVSEHLSNKIKDPKKVTEQDVCLVFANSDAGEGYLSWNSVRGDRNDLNLQKGGDALIMEVANLCGDGTGTTIVVIHAVGPVVMENWINHPRIKAVLTANLPGEESGNAIASILFGDESPSGKLPYTIGKALPDYGEGAQILYLPNGVIPQQDFKEGLYIDYRHFDKHSKDLRYEFGYGLSYTTFEFKDLKISVKDAVAGLPASRVSPTSAKPPKLDDKIPDVKEGLWPKNIRKLKKWIYPYIDSPDDIKKGDYPYPDGYDIELVMIRLLSCMGLAVGTTGAANNVGFPALALQDGPLGIRFADNATAWPAGITVGATFNKKLMYERGRAHGKEAKGKGVNVILGPAIGPLGRAPAGGRNWEGFGPDPYLQGVAGAATIKGIQDSGVMATIKHFIGNEQEHFRQAWEWGLPNAISSNIDDRTLHEIYGWPFQDAVKAGVASVMCSYNMVNNSYACQNSKLLNGILKDEMGFQGFVVSDWLAQRSGVASALAGLDMSMPGDGLKWADGESLWGPRLTQAVLNGSLPVDRLNDMALRIVASFYQLGQDKDENKGPNFSSWTYDKKGKLAPGSPSPQEEQVVNQYINVQEDHAELARQIAIEGTVLLKNDGVLPLSREGNLANQPEKRKGKIKIGIFGDDAGPGKGLNYCPDQGCNEGTLGSGWGSGAADFPFLVTPVEALRKNFKKDKVQVSEHLSNKIKDPKKVTEQDVCLVFANSDAGEGYLSWNSVRGDRNDLNLQKGGDALIMEVANLCGDGTGTTIVVIHAVGPVVMENWINHPRIKAVLTANLPGEESGNAIASILFGDESPSGKLPYTIGKALPDYGEGAQILYLPNGVIPQQDFKEGLYIDYRHFDKHSKDLRYEFGYGLSYTTFEFKDLKISVKDAVAGLPASRVSPTSAKPPKLDDKIPDVKEGLWPKNIRKLKKWIYPYIDSPDDIKKGDYPYPDGYDIEQPPSPAGGEEGGNPDLWKTVVTASITVKNTGSVDGKAVPQLYLSYPATSKVDHPVRVLRGFEKVALKKGESKKVEFELTRRDLSYWDVEEQNWRVTDGEFTIAVGESSRNLKATGTFKSDGTPGNLIIEG</sequence>
<evidence type="ECO:0000256" key="13">
    <source>
        <dbReference type="ARBA" id="ARBA00023001"/>
    </source>
</evidence>
<dbReference type="Gene3D" id="2.60.40.10">
    <property type="entry name" value="Immunoglobulins"/>
    <property type="match status" value="1"/>
</dbReference>
<evidence type="ECO:0000313" key="25">
    <source>
        <dbReference type="Proteomes" id="UP000016929"/>
    </source>
</evidence>
<evidence type="ECO:0000256" key="12">
    <source>
        <dbReference type="ARBA" id="ARBA00022989"/>
    </source>
</evidence>
<evidence type="ECO:0000256" key="20">
    <source>
        <dbReference type="RuleBase" id="RU361161"/>
    </source>
</evidence>
<dbReference type="PROSITE" id="PS00775">
    <property type="entry name" value="GLYCOSYL_HYDROL_F3"/>
    <property type="match status" value="2"/>
</dbReference>
<keyword evidence="7" id="KW-0964">Secreted</keyword>
<dbReference type="OrthoDB" id="416222at2759"/>
<dbReference type="InterPro" id="IPR017853">
    <property type="entry name" value="GH"/>
</dbReference>
<evidence type="ECO:0000256" key="4">
    <source>
        <dbReference type="ARBA" id="ARBA00004987"/>
    </source>
</evidence>
<evidence type="ECO:0000256" key="5">
    <source>
        <dbReference type="ARBA" id="ARBA00005336"/>
    </source>
</evidence>
<protein>
    <recommendedName>
        <fullName evidence="20">beta-glucosidase</fullName>
        <ecNumber evidence="20">3.2.1.21</ecNumber>
    </recommendedName>
</protein>
<dbReference type="InterPro" id="IPR036962">
    <property type="entry name" value="Glyco_hydro_3_N_sf"/>
</dbReference>
<keyword evidence="10 20" id="KW-0378">Hydrolase</keyword>
<comment type="similarity">
    <text evidence="5 20">Belongs to the glycosyl hydrolase 3 family.</text>
</comment>
<evidence type="ECO:0000256" key="16">
    <source>
        <dbReference type="ARBA" id="ARBA00023277"/>
    </source>
</evidence>
<dbReference type="SMART" id="SM01217">
    <property type="entry name" value="Fn3_like"/>
    <property type="match status" value="1"/>
</dbReference>
<evidence type="ECO:0000256" key="17">
    <source>
        <dbReference type="ARBA" id="ARBA00023295"/>
    </source>
</evidence>
<comment type="function">
    <text evidence="19">Beta-glucosidases are one of a number of cellulolytic enzymes involved in the degradation of cellulosic biomass. Catalyzes the last step releasing glucose from the inhibitory cellobiose.</text>
</comment>
<dbReference type="EMBL" id="KB726996">
    <property type="protein sequence ID" value="EMT61039.1"/>
    <property type="molecule type" value="Genomic_DNA"/>
</dbReference>
<keyword evidence="9" id="KW-0732">Signal</keyword>
<dbReference type="EC" id="3.2.1.21" evidence="20"/>
<keyword evidence="16 20" id="KW-0119">Carbohydrate metabolism</keyword>
<dbReference type="InterPro" id="IPR050288">
    <property type="entry name" value="Cellulose_deg_GH3"/>
</dbReference>
<dbReference type="InterPro" id="IPR026891">
    <property type="entry name" value="Fn3-like"/>
</dbReference>
<dbReference type="InterPro" id="IPR019800">
    <property type="entry name" value="Glyco_hydro_3_AS"/>
</dbReference>
<dbReference type="PRINTS" id="PR00133">
    <property type="entry name" value="GLHYDRLASE3"/>
</dbReference>
<evidence type="ECO:0000259" key="23">
    <source>
        <dbReference type="SMART" id="SM01217"/>
    </source>
</evidence>
<comment type="pathway">
    <text evidence="4 20">Glycan metabolism; cellulose degradation.</text>
</comment>
<keyword evidence="25" id="KW-1185">Reference proteome</keyword>
<accession>N1R7N5</accession>
<evidence type="ECO:0000256" key="15">
    <source>
        <dbReference type="ARBA" id="ARBA00023180"/>
    </source>
</evidence>
<evidence type="ECO:0000256" key="14">
    <source>
        <dbReference type="ARBA" id="ARBA00023136"/>
    </source>
</evidence>
<keyword evidence="11" id="KW-0735">Signal-anchor</keyword>
<evidence type="ECO:0000256" key="1">
    <source>
        <dbReference type="ARBA" id="ARBA00000448"/>
    </source>
</evidence>
<dbReference type="UniPathway" id="UPA00696"/>
<evidence type="ECO:0000256" key="3">
    <source>
        <dbReference type="ARBA" id="ARBA00004613"/>
    </source>
</evidence>
<dbReference type="InterPro" id="IPR002772">
    <property type="entry name" value="Glyco_hydro_3_C"/>
</dbReference>
<evidence type="ECO:0000256" key="11">
    <source>
        <dbReference type="ARBA" id="ARBA00022968"/>
    </source>
</evidence>
<evidence type="ECO:0000256" key="7">
    <source>
        <dbReference type="ARBA" id="ARBA00022525"/>
    </source>
</evidence>
<keyword evidence="17 20" id="KW-0326">Glycosidase</keyword>
<dbReference type="Pfam" id="PF01915">
    <property type="entry name" value="Glyco_hydro_3_C"/>
    <property type="match status" value="2"/>
</dbReference>
<feature type="domain" description="Fibronectin type III-like" evidence="23">
    <location>
        <begin position="1541"/>
        <end position="1612"/>
    </location>
</feature>
<evidence type="ECO:0000256" key="19">
    <source>
        <dbReference type="ARBA" id="ARBA00024983"/>
    </source>
</evidence>
<keyword evidence="18 20" id="KW-0624">Polysaccharide degradation</keyword>
<gene>
    <name evidence="24" type="ORF">FOC4_g10014079</name>
</gene>
<reference evidence="25" key="1">
    <citation type="submission" date="2012-09" db="EMBL/GenBank/DDBJ databases">
        <title>Genome sequencing and comparative transcriptomics of race 1 and race 4 of banana pathogen: Fusarium oxysporum f. sp. cubense.</title>
        <authorList>
            <person name="Fang X."/>
            <person name="Huang J."/>
        </authorList>
    </citation>
    <scope>NUCLEOTIDE SEQUENCE [LARGE SCALE GENOMIC DNA]</scope>
    <source>
        <strain evidence="25">race 4</strain>
    </source>
</reference>
<dbReference type="InterPro" id="IPR013783">
    <property type="entry name" value="Ig-like_fold"/>
</dbReference>
<evidence type="ECO:0000256" key="21">
    <source>
        <dbReference type="SAM" id="MobiDB-lite"/>
    </source>
</evidence>